<evidence type="ECO:0000313" key="2">
    <source>
        <dbReference type="EMBL" id="CAF2974564.1"/>
    </source>
</evidence>
<feature type="compositionally biased region" description="Basic and acidic residues" evidence="1">
    <location>
        <begin position="70"/>
        <end position="84"/>
    </location>
</feature>
<reference evidence="2" key="1">
    <citation type="submission" date="2021-02" db="EMBL/GenBank/DDBJ databases">
        <authorList>
            <person name="Nowell W R."/>
        </authorList>
    </citation>
    <scope>NUCLEOTIDE SEQUENCE</scope>
</reference>
<dbReference type="OrthoDB" id="9970246at2759"/>
<proteinExistence type="predicted"/>
<dbReference type="InterPro" id="IPR034584">
    <property type="entry name" value="SPMIP8"/>
</dbReference>
<accession>A0A817KPY0</accession>
<comment type="caution">
    <text evidence="2">The sequence shown here is derived from an EMBL/GenBank/DDBJ whole genome shotgun (WGS) entry which is preliminary data.</text>
</comment>
<evidence type="ECO:0000256" key="1">
    <source>
        <dbReference type="SAM" id="MobiDB-lite"/>
    </source>
</evidence>
<organism evidence="2 3">
    <name type="scientific">Rotaria socialis</name>
    <dbReference type="NCBI Taxonomy" id="392032"/>
    <lineage>
        <taxon>Eukaryota</taxon>
        <taxon>Metazoa</taxon>
        <taxon>Spiralia</taxon>
        <taxon>Gnathifera</taxon>
        <taxon>Rotifera</taxon>
        <taxon>Eurotatoria</taxon>
        <taxon>Bdelloidea</taxon>
        <taxon>Philodinida</taxon>
        <taxon>Philodinidae</taxon>
        <taxon>Rotaria</taxon>
    </lineage>
</organism>
<name>A0A817KPY0_9BILA</name>
<dbReference type="EMBL" id="CAJNXB010000002">
    <property type="protein sequence ID" value="CAF2974564.1"/>
    <property type="molecule type" value="Genomic_DNA"/>
</dbReference>
<feature type="compositionally biased region" description="Polar residues" evidence="1">
    <location>
        <begin position="1"/>
        <end position="14"/>
    </location>
</feature>
<dbReference type="AlphaFoldDB" id="A0A817KPY0"/>
<sequence>MDQSASVPANNISKLNEGPLKHDCNTEQQLSTKGRYVEPKIYSGFQSPRLKLISTKRQLYTPRLSSPRRIQHDESSCRLSDEPSRQTTSFGQFQCFEPRKEDSFIDFNGLHRGKTPLATDDFLILQQDSSTEFDARLRVDLAQRDLTLSNTKLYRSPSLLCSSPSATLIKSMKSNELNFYSYNNFGQSSRPQYFLTRKSAKRPSQNIFRSSSMRVVESAFPWYPRSGYYGSKSTRI</sequence>
<protein>
    <submittedName>
        <fullName evidence="2">Uncharacterized protein</fullName>
    </submittedName>
</protein>
<feature type="region of interest" description="Disordered" evidence="1">
    <location>
        <begin position="1"/>
        <end position="24"/>
    </location>
</feature>
<evidence type="ECO:0000313" key="3">
    <source>
        <dbReference type="Proteomes" id="UP000663825"/>
    </source>
</evidence>
<feature type="region of interest" description="Disordered" evidence="1">
    <location>
        <begin position="62"/>
        <end position="90"/>
    </location>
</feature>
<dbReference type="Proteomes" id="UP000663825">
    <property type="component" value="Unassembled WGS sequence"/>
</dbReference>
<dbReference type="Pfam" id="PF22574">
    <property type="entry name" value="SPMIP8"/>
    <property type="match status" value="1"/>
</dbReference>
<gene>
    <name evidence="2" type="ORF">TIS948_LOCUS88</name>
</gene>